<dbReference type="PATRIC" id="fig|1502.174.peg.1589"/>
<reference evidence="1 2" key="1">
    <citation type="submission" date="2016-01" db="EMBL/GenBank/DDBJ databases">
        <authorList>
            <person name="Oliw E.H."/>
        </authorList>
    </citation>
    <scope>NUCLEOTIDE SEQUENCE [LARGE SCALE GENOMIC DNA]</scope>
    <source>
        <strain evidence="1 2">MJR7757A</strain>
    </source>
</reference>
<dbReference type="Proteomes" id="UP000070646">
    <property type="component" value="Unassembled WGS sequence"/>
</dbReference>
<organism evidence="1 2">
    <name type="scientific">Clostridium perfringens</name>
    <dbReference type="NCBI Taxonomy" id="1502"/>
    <lineage>
        <taxon>Bacteria</taxon>
        <taxon>Bacillati</taxon>
        <taxon>Bacillota</taxon>
        <taxon>Clostridia</taxon>
        <taxon>Eubacteriales</taxon>
        <taxon>Clostridiaceae</taxon>
        <taxon>Clostridium</taxon>
    </lineage>
</organism>
<dbReference type="RefSeq" id="WP_060795723.1">
    <property type="nucleotide sequence ID" value="NZ_KQ956217.1"/>
</dbReference>
<gene>
    <name evidence="1" type="ORF">HMPREF3222_01577</name>
</gene>
<accession>A0A133N6N0</accession>
<comment type="caution">
    <text evidence="1">The sequence shown here is derived from an EMBL/GenBank/DDBJ whole genome shotgun (WGS) entry which is preliminary data.</text>
</comment>
<dbReference type="AlphaFoldDB" id="A0A133N6N0"/>
<evidence type="ECO:0008006" key="3">
    <source>
        <dbReference type="Google" id="ProtNLM"/>
    </source>
</evidence>
<evidence type="ECO:0000313" key="1">
    <source>
        <dbReference type="EMBL" id="KXA11928.1"/>
    </source>
</evidence>
<sequence>MAAKPQEILLGHGAFFIGSIPIGLTRGGGQFVVEKEIRNIEADGDKGPVKGRIVQDKATPKLTINTIQVISENIAKLYSGIKYTPKSDHENNKFSGKGKIDLADYNDEVKWVGKTKDGREVVIKVLNAINLENFDWTLADKDEVVATLTYTGCYEEDSQEDFEPWEIEFASE</sequence>
<name>A0A133N6N0_CLOPF</name>
<evidence type="ECO:0000313" key="2">
    <source>
        <dbReference type="Proteomes" id="UP000070646"/>
    </source>
</evidence>
<proteinExistence type="predicted"/>
<dbReference type="EMBL" id="LRPU01000072">
    <property type="protein sequence ID" value="KXA11928.1"/>
    <property type="molecule type" value="Genomic_DNA"/>
</dbReference>
<protein>
    <recommendedName>
        <fullName evidence="3">Phage tail protein</fullName>
    </recommendedName>
</protein>